<evidence type="ECO:0000313" key="1">
    <source>
        <dbReference type="EMBL" id="TQE17176.1"/>
    </source>
</evidence>
<name>A0AAE8VTM2_9ACTN</name>
<dbReference type="PANTHER" id="PTHR30528:SF0">
    <property type="entry name" value="CYTOPLASMIC PROTEIN"/>
    <property type="match status" value="1"/>
</dbReference>
<dbReference type="EMBL" id="SPAZ01000345">
    <property type="protein sequence ID" value="TQE17176.1"/>
    <property type="molecule type" value="Genomic_DNA"/>
</dbReference>
<sequence>MTPLPRPTTELTADEARRIALRAQGFLGAPDRRSGVRGVLRHLGAVQLDTISVLARSHELIPYARLGAIGRTTVDKAYWTDAHAFEYWSHAACILPIEEWPHFAFRRRAYRSRPHWNHPLPDGAYDRVIKQLRAEGPLTATELGGAKRTSEWWDWSGEKVAVERALMYGEVVCVERRGWKRVYDLAERAVPDALLHDELDDRECLRRLVRQAGEALGVGTRADIADYHRLKAEQFDAVVADSGLVPVTVAGWGKPAWADPAALETTPRGRHRTTLLSPFDSLVWERARTERIFGFTHRLEAYVPKQKRVHGYFAMPVLSGGHLVGRVDPARDGRTLVAKQVTLNGPKSIPAVAQALIEAATWVNCTDVRVERVDAPELREPLVRALM</sequence>
<organism evidence="1 2">
    <name type="scientific">Streptomyces ipomoeae</name>
    <dbReference type="NCBI Taxonomy" id="103232"/>
    <lineage>
        <taxon>Bacteria</taxon>
        <taxon>Bacillati</taxon>
        <taxon>Actinomycetota</taxon>
        <taxon>Actinomycetes</taxon>
        <taxon>Kitasatosporales</taxon>
        <taxon>Streptomycetaceae</taxon>
        <taxon>Streptomyces</taxon>
    </lineage>
</organism>
<dbReference type="PANTHER" id="PTHR30528">
    <property type="entry name" value="CYTOPLASMIC PROTEIN"/>
    <property type="match status" value="1"/>
</dbReference>
<dbReference type="InterPro" id="IPR009351">
    <property type="entry name" value="AlkZ-like"/>
</dbReference>
<dbReference type="Proteomes" id="UP000318720">
    <property type="component" value="Unassembled WGS sequence"/>
</dbReference>
<dbReference type="RefSeq" id="WP_009333500.1">
    <property type="nucleotide sequence ID" value="NZ_JARAVA010000749.1"/>
</dbReference>
<protein>
    <submittedName>
        <fullName evidence="1">Winged helix-turn-helix domain-containing protein</fullName>
    </submittedName>
</protein>
<proteinExistence type="predicted"/>
<dbReference type="AlphaFoldDB" id="A0AAE8VTM2"/>
<evidence type="ECO:0000313" key="2">
    <source>
        <dbReference type="Proteomes" id="UP000318720"/>
    </source>
</evidence>
<accession>A0AAE8VTM2</accession>
<comment type="caution">
    <text evidence="1">The sequence shown here is derived from an EMBL/GenBank/DDBJ whole genome shotgun (WGS) entry which is preliminary data.</text>
</comment>
<dbReference type="Pfam" id="PF06224">
    <property type="entry name" value="AlkZ-like"/>
    <property type="match status" value="1"/>
</dbReference>
<gene>
    <name evidence="1" type="ORF">Sipo8835_42480</name>
</gene>
<reference evidence="1 2" key="1">
    <citation type="submission" date="2019-03" db="EMBL/GenBank/DDBJ databases">
        <title>Comparative genomic analyses of the sweetpotato soil rot pathogen, Streptomyces ipomoeae.</title>
        <authorList>
            <person name="Ruschel Soares N."/>
            <person name="Badger J.H."/>
            <person name="Huguet-Tapia J.C."/>
            <person name="Clark C.A."/>
            <person name="Pettis G.S."/>
        </authorList>
    </citation>
    <scope>NUCLEOTIDE SEQUENCE [LARGE SCALE GENOMIC DNA]</scope>
    <source>
        <strain evidence="1 2">88-35</strain>
    </source>
</reference>